<gene>
    <name evidence="1" type="ORF">MHBO_002449</name>
</gene>
<keyword evidence="2" id="KW-1185">Reference proteome</keyword>
<evidence type="ECO:0000313" key="2">
    <source>
        <dbReference type="Proteomes" id="UP001439008"/>
    </source>
</evidence>
<dbReference type="EMBL" id="JBDODL010000886">
    <property type="protein sequence ID" value="MES1920816.1"/>
    <property type="molecule type" value="Genomic_DNA"/>
</dbReference>
<evidence type="ECO:0000313" key="1">
    <source>
        <dbReference type="EMBL" id="MES1920816.1"/>
    </source>
</evidence>
<proteinExistence type="predicted"/>
<name>A0ABV2AMB9_9EUKA</name>
<sequence>MVNKIKKNKMIEALYIAQKEIIVIDGVVTNRKLLNDIKMLNLIALLNNNKNLPAKYKPFLDNEYKEKLVKIVDSKLKDYFGHKKKPKIKRYYKFLRFSQIRLRKSMTFPAKLEYEDSDYEKKERKKDNKKTQ</sequence>
<organism evidence="1 2">
    <name type="scientific">Bonamia ostreae</name>
    <dbReference type="NCBI Taxonomy" id="126728"/>
    <lineage>
        <taxon>Eukaryota</taxon>
        <taxon>Sar</taxon>
        <taxon>Rhizaria</taxon>
        <taxon>Endomyxa</taxon>
        <taxon>Ascetosporea</taxon>
        <taxon>Haplosporida</taxon>
        <taxon>Bonamia</taxon>
    </lineage>
</organism>
<comment type="caution">
    <text evidence="1">The sequence shown here is derived from an EMBL/GenBank/DDBJ whole genome shotgun (WGS) entry which is preliminary data.</text>
</comment>
<accession>A0ABV2AMB9</accession>
<reference evidence="1 2" key="1">
    <citation type="journal article" date="2024" name="BMC Biol.">
        <title>Comparative genomics of Ascetosporea gives new insight into the evolutionary basis for animal parasitism in Rhizaria.</title>
        <authorList>
            <person name="Hiltunen Thoren M."/>
            <person name="Onut-Brannstrom I."/>
            <person name="Alfjorden A."/>
            <person name="Peckova H."/>
            <person name="Swords F."/>
            <person name="Hooper C."/>
            <person name="Holzer A.S."/>
            <person name="Bass D."/>
            <person name="Burki F."/>
        </authorList>
    </citation>
    <scope>NUCLEOTIDE SEQUENCE [LARGE SCALE GENOMIC DNA]</scope>
    <source>
        <strain evidence="1">20-A016</strain>
    </source>
</reference>
<protein>
    <submittedName>
        <fullName evidence="1">Uncharacterized protein</fullName>
    </submittedName>
</protein>
<dbReference type="Proteomes" id="UP001439008">
    <property type="component" value="Unassembled WGS sequence"/>
</dbReference>